<accession>A0AB34HMD6</accession>
<dbReference type="GO" id="GO:0007094">
    <property type="term" value="P:mitotic spindle assembly checkpoint signaling"/>
    <property type="evidence" value="ECO:0007669"/>
    <property type="project" value="InterPro"/>
</dbReference>
<feature type="compositionally biased region" description="Polar residues" evidence="8">
    <location>
        <begin position="281"/>
        <end position="291"/>
    </location>
</feature>
<evidence type="ECO:0000256" key="2">
    <source>
        <dbReference type="ARBA" id="ARBA00008029"/>
    </source>
</evidence>
<feature type="compositionally biased region" description="Basic and acidic residues" evidence="8">
    <location>
        <begin position="302"/>
        <end position="311"/>
    </location>
</feature>
<feature type="region of interest" description="Disordered" evidence="8">
    <location>
        <begin position="411"/>
        <end position="431"/>
    </location>
</feature>
<keyword evidence="3" id="KW-0132">Cell division</keyword>
<organism evidence="9 10">
    <name type="scientific">Eschrichtius robustus</name>
    <name type="common">California gray whale</name>
    <name type="synonym">Eschrichtius gibbosus</name>
    <dbReference type="NCBI Taxonomy" id="9764"/>
    <lineage>
        <taxon>Eukaryota</taxon>
        <taxon>Metazoa</taxon>
        <taxon>Chordata</taxon>
        <taxon>Craniata</taxon>
        <taxon>Vertebrata</taxon>
        <taxon>Euteleostomi</taxon>
        <taxon>Mammalia</taxon>
        <taxon>Eutheria</taxon>
        <taxon>Laurasiatheria</taxon>
        <taxon>Artiodactyla</taxon>
        <taxon>Whippomorpha</taxon>
        <taxon>Cetacea</taxon>
        <taxon>Mysticeti</taxon>
        <taxon>Eschrichtiidae</taxon>
        <taxon>Eschrichtius</taxon>
    </lineage>
</organism>
<comment type="caution">
    <text evidence="9">The sequence shown here is derived from an EMBL/GenBank/DDBJ whole genome shotgun (WGS) entry which is preliminary data.</text>
</comment>
<dbReference type="GO" id="GO:0005635">
    <property type="term" value="C:nuclear envelope"/>
    <property type="evidence" value="ECO:0007669"/>
    <property type="project" value="TreeGrafter"/>
</dbReference>
<comment type="subcellular location">
    <subcellularLocation>
        <location evidence="1">Nucleus</location>
    </subcellularLocation>
</comment>
<dbReference type="EMBL" id="JAIQCJ010001083">
    <property type="protein sequence ID" value="KAJ8792729.1"/>
    <property type="molecule type" value="Genomic_DNA"/>
</dbReference>
<sequence length="630" mass="65529">MRWGDYDQSRTKVLHLSLNPAGAARQRLHEDRQQLREECERLRELVRALEAGGAVPTDLEAAAGLPSSREVAGICASPIAGVVDVAPLRPICFYRLPHVEPAFLEVPEDPRPSVLCETGFVHRRGFSCDPTKQSPPCRSDWRYRLPGCPRGGSAAKPRLSRKDCRDGGAGGRCPALPVALCSALGTQLLGASQGRRDTCPQALWASRQRRPVGPSSLRPHSKRDNGKPLESGQSVGGWSNGGQQAPQEHVGHAGPRAPSQACGVRTRGGRRSDSGSWFCGQPTSSPMSVSCGSGDAALALEGRGHCSRSPEEPGGSPGPAPALQQARKGSPRAPSQEAAGGSSGRNRPASRGIVAQALACRVPRVPGPTALATRSRRPARGAHLTPPVYVCCHHRASRTLLLSASGAAEARGAGHSPQLRVNPAPGSRESGQVPRWWLLSARETDAGGAAVAESVAGLWTEREAQFGKLPPRAPRICLSAQGSSSGARLPGCELVAFKPGLQKAPGGRVGGRALRGGVSTELGGRDGAAPGAGDGGCPASADPDRSLEEGRRGPSLEPVRSAGGRAPLQQLRCLGFVLVLLLSPDGGFPPSRVSWRRPGRARTGRGPAGLSGCGAWRAGLSESLLSPGPP</sequence>
<dbReference type="PANTHER" id="PTHR23168">
    <property type="entry name" value="MITOTIC SPINDLE ASSEMBLY CHECKPOINT PROTEIN MAD1 MITOTIC ARREST DEFICIENT-LIKE PROTEIN 1"/>
    <property type="match status" value="1"/>
</dbReference>
<dbReference type="GO" id="GO:0051301">
    <property type="term" value="P:cell division"/>
    <property type="evidence" value="ECO:0007669"/>
    <property type="project" value="UniProtKB-KW"/>
</dbReference>
<gene>
    <name evidence="9" type="ORF">J1605_019549</name>
</gene>
<keyword evidence="7" id="KW-0175">Coiled coil</keyword>
<keyword evidence="4" id="KW-0498">Mitosis</keyword>
<feature type="compositionally biased region" description="Basic and acidic residues" evidence="8">
    <location>
        <begin position="542"/>
        <end position="554"/>
    </location>
</feature>
<keyword evidence="6" id="KW-0131">Cell cycle</keyword>
<evidence type="ECO:0000256" key="1">
    <source>
        <dbReference type="ARBA" id="ARBA00004123"/>
    </source>
</evidence>
<reference evidence="9 10" key="1">
    <citation type="submission" date="2022-11" db="EMBL/GenBank/DDBJ databases">
        <title>Whole genome sequence of Eschrichtius robustus ER-17-0199.</title>
        <authorList>
            <person name="Bruniche-Olsen A."/>
            <person name="Black A.N."/>
            <person name="Fields C.J."/>
            <person name="Walden K."/>
            <person name="Dewoody J.A."/>
        </authorList>
    </citation>
    <scope>NUCLEOTIDE SEQUENCE [LARGE SCALE GENOMIC DNA]</scope>
    <source>
        <strain evidence="9">ER-17-0199</strain>
        <tissue evidence="9">Blubber</tissue>
    </source>
</reference>
<feature type="coiled-coil region" evidence="7">
    <location>
        <begin position="25"/>
        <end position="52"/>
    </location>
</feature>
<evidence type="ECO:0000256" key="3">
    <source>
        <dbReference type="ARBA" id="ARBA00022618"/>
    </source>
</evidence>
<dbReference type="GO" id="GO:0000776">
    <property type="term" value="C:kinetochore"/>
    <property type="evidence" value="ECO:0007669"/>
    <property type="project" value="TreeGrafter"/>
</dbReference>
<evidence type="ECO:0000313" key="9">
    <source>
        <dbReference type="EMBL" id="KAJ8792729.1"/>
    </source>
</evidence>
<dbReference type="Proteomes" id="UP001159641">
    <property type="component" value="Unassembled WGS sequence"/>
</dbReference>
<feature type="region of interest" description="Disordered" evidence="8">
    <location>
        <begin position="505"/>
        <end position="563"/>
    </location>
</feature>
<dbReference type="AlphaFoldDB" id="A0AB34HMD6"/>
<evidence type="ECO:0000256" key="8">
    <source>
        <dbReference type="SAM" id="MobiDB-lite"/>
    </source>
</evidence>
<dbReference type="SUPFAM" id="SSF75704">
    <property type="entry name" value="Mitotic arrest deficient-like 1, Mad1"/>
    <property type="match status" value="1"/>
</dbReference>
<dbReference type="GO" id="GO:0051315">
    <property type="term" value="P:attachment of mitotic spindle microtubules to kinetochore"/>
    <property type="evidence" value="ECO:0007669"/>
    <property type="project" value="TreeGrafter"/>
</dbReference>
<dbReference type="PANTHER" id="PTHR23168:SF0">
    <property type="entry name" value="MITOTIC SPINDLE ASSEMBLY CHECKPOINT PROTEIN MAD1"/>
    <property type="match status" value="1"/>
</dbReference>
<evidence type="ECO:0000256" key="4">
    <source>
        <dbReference type="ARBA" id="ARBA00022776"/>
    </source>
</evidence>
<dbReference type="InterPro" id="IPR008672">
    <property type="entry name" value="Mad1"/>
</dbReference>
<proteinExistence type="inferred from homology"/>
<comment type="similarity">
    <text evidence="2">Belongs to the MAD1 family.</text>
</comment>
<evidence type="ECO:0000256" key="7">
    <source>
        <dbReference type="SAM" id="Coils"/>
    </source>
</evidence>
<feature type="region of interest" description="Disordered" evidence="8">
    <location>
        <begin position="202"/>
        <end position="349"/>
    </location>
</feature>
<keyword evidence="10" id="KW-1185">Reference proteome</keyword>
<name>A0AB34HMD6_ESCRO</name>
<evidence type="ECO:0000313" key="10">
    <source>
        <dbReference type="Proteomes" id="UP001159641"/>
    </source>
</evidence>
<evidence type="ECO:0000256" key="5">
    <source>
        <dbReference type="ARBA" id="ARBA00023242"/>
    </source>
</evidence>
<dbReference type="GO" id="GO:0072686">
    <property type="term" value="C:mitotic spindle"/>
    <property type="evidence" value="ECO:0007669"/>
    <property type="project" value="TreeGrafter"/>
</dbReference>
<evidence type="ECO:0000256" key="6">
    <source>
        <dbReference type="ARBA" id="ARBA00023306"/>
    </source>
</evidence>
<protein>
    <submittedName>
        <fullName evidence="9">Uncharacterized protein</fullName>
    </submittedName>
</protein>
<keyword evidence="5" id="KW-0539">Nucleus</keyword>
<dbReference type="Pfam" id="PF05557">
    <property type="entry name" value="MAD"/>
    <property type="match status" value="1"/>
</dbReference>
<dbReference type="Gene3D" id="6.10.250.90">
    <property type="match status" value="1"/>
</dbReference>